<feature type="transmembrane region" description="Helical" evidence="7">
    <location>
        <begin position="196"/>
        <end position="217"/>
    </location>
</feature>
<accession>A0A0L1KAM2</accession>
<keyword evidence="3" id="KW-1003">Cell membrane</keyword>
<evidence type="ECO:0000256" key="7">
    <source>
        <dbReference type="RuleBase" id="RU369025"/>
    </source>
</evidence>
<organism evidence="11 12">
    <name type="scientific">Qipengyuania citrea LAMA 915</name>
    <dbReference type="NCBI Taxonomy" id="1306953"/>
    <lineage>
        <taxon>Bacteria</taxon>
        <taxon>Pseudomonadati</taxon>
        <taxon>Pseudomonadota</taxon>
        <taxon>Alphaproteobacteria</taxon>
        <taxon>Sphingomonadales</taxon>
        <taxon>Erythrobacteraceae</taxon>
        <taxon>Qipengyuania</taxon>
    </lineage>
</organism>
<dbReference type="STRING" id="1306953.J121_1605"/>
<dbReference type="EMBL" id="JYNE01000028">
    <property type="protein sequence ID" value="KNH00978.1"/>
    <property type="molecule type" value="Genomic_DNA"/>
</dbReference>
<dbReference type="InterPro" id="IPR006685">
    <property type="entry name" value="MscS_channel_2nd"/>
</dbReference>
<feature type="compositionally biased region" description="Basic and acidic residues" evidence="8">
    <location>
        <begin position="440"/>
        <end position="462"/>
    </location>
</feature>
<evidence type="ECO:0000256" key="1">
    <source>
        <dbReference type="ARBA" id="ARBA00004651"/>
    </source>
</evidence>
<dbReference type="InterPro" id="IPR007055">
    <property type="entry name" value="BON_dom"/>
</dbReference>
<dbReference type="InterPro" id="IPR045275">
    <property type="entry name" value="MscS_archaea/bacteria_type"/>
</dbReference>
<evidence type="ECO:0000256" key="2">
    <source>
        <dbReference type="ARBA" id="ARBA00008017"/>
    </source>
</evidence>
<dbReference type="SUPFAM" id="SSF82689">
    <property type="entry name" value="Mechanosensitive channel protein MscS (YggB), C-terminal domain"/>
    <property type="match status" value="1"/>
</dbReference>
<dbReference type="Gene3D" id="1.10.287.1260">
    <property type="match status" value="1"/>
</dbReference>
<reference evidence="11" key="1">
    <citation type="submission" date="2015-02" db="EMBL/GenBank/DDBJ databases">
        <authorList>
            <person name="Chooi Y.-H."/>
        </authorList>
    </citation>
    <scope>NUCLEOTIDE SEQUENCE [LARGE SCALE GENOMIC DNA]</scope>
    <source>
        <strain evidence="11">LAMA 915</strain>
    </source>
</reference>
<protein>
    <recommendedName>
        <fullName evidence="7">Small-conductance mechanosensitive channel</fullName>
    </recommendedName>
</protein>
<dbReference type="PROSITE" id="PS50914">
    <property type="entry name" value="BON"/>
    <property type="match status" value="1"/>
</dbReference>
<evidence type="ECO:0000256" key="4">
    <source>
        <dbReference type="ARBA" id="ARBA00022692"/>
    </source>
</evidence>
<comment type="similarity">
    <text evidence="2 7">Belongs to the MscS (TC 1.A.23) family.</text>
</comment>
<dbReference type="PANTHER" id="PTHR30221:SF1">
    <property type="entry name" value="SMALL-CONDUCTANCE MECHANOSENSITIVE CHANNEL"/>
    <property type="match status" value="1"/>
</dbReference>
<evidence type="ECO:0000256" key="5">
    <source>
        <dbReference type="ARBA" id="ARBA00022989"/>
    </source>
</evidence>
<dbReference type="RefSeq" id="WP_050601723.1">
    <property type="nucleotide sequence ID" value="NZ_JYNE01000028.1"/>
</dbReference>
<proteinExistence type="inferred from homology"/>
<keyword evidence="7" id="KW-0406">Ion transport</keyword>
<dbReference type="Gene3D" id="3.30.70.100">
    <property type="match status" value="1"/>
</dbReference>
<comment type="caution">
    <text evidence="11">The sequence shown here is derived from an EMBL/GenBank/DDBJ whole genome shotgun (WGS) entry which is preliminary data.</text>
</comment>
<evidence type="ECO:0000256" key="9">
    <source>
        <dbReference type="SAM" id="SignalP"/>
    </source>
</evidence>
<keyword evidence="7" id="KW-0813">Transport</keyword>
<dbReference type="Pfam" id="PF21082">
    <property type="entry name" value="MS_channel_3rd"/>
    <property type="match status" value="1"/>
</dbReference>
<sequence>MIRLLALAALLWAVPLAAQLEVPAEPTETPTPVQTIAATQEAGDDRRIAERIAGIFAELPAFGAVEVEVNEGVVSLSGTVPKPDDIARAEAIVNRVAGVVTVENGLERDLSLSAGSAGILTLADRWNSLVRMLPLIGMALGVWLAIAFLGYLIAGLGRLWHRIAPNSFLAELIASAIRFGFTIVGLVIALDMIGATALLGAVLGGAGVIGIALGFAMRDTIENYVASLLLSLRQPFRANDWVQIDTYEGRVIRLTSRATVLMTLDGNHLRIPNGQVFKAVIVNFTRNPQRRFHFDLGVDADDDARAARQLGRDTLAGLEFVLSDPPPEARIIEVGDSNVVIRFLGWVDQRDTDWWKAQSQAIPAVKGALEDAGFGLPEPIYRLRFDPRSATVPFAAEAATATVTPSADEPPQAKRAVRDVAASPADEDVRPADEIAAMVEEERNRPGEEQNKDLLDHSRPVE</sequence>
<dbReference type="Gene3D" id="3.30.1340.30">
    <property type="match status" value="1"/>
</dbReference>
<name>A0A0L1KAM2_9SPHN</name>
<dbReference type="GO" id="GO:0005886">
    <property type="term" value="C:plasma membrane"/>
    <property type="evidence" value="ECO:0007669"/>
    <property type="project" value="UniProtKB-SubCell"/>
</dbReference>
<comment type="caution">
    <text evidence="7">Lacks conserved residue(s) required for the propagation of feature annotation.</text>
</comment>
<feature type="domain" description="BON" evidence="10">
    <location>
        <begin position="44"/>
        <end position="114"/>
    </location>
</feature>
<dbReference type="Pfam" id="PF00924">
    <property type="entry name" value="MS_channel_2nd"/>
    <property type="match status" value="1"/>
</dbReference>
<keyword evidence="6 7" id="KW-0472">Membrane</keyword>
<gene>
    <name evidence="11" type="ORF">J121_1605</name>
</gene>
<dbReference type="InterPro" id="IPR049278">
    <property type="entry name" value="MS_channel_C"/>
</dbReference>
<dbReference type="PANTHER" id="PTHR30221">
    <property type="entry name" value="SMALL-CONDUCTANCE MECHANOSENSITIVE CHANNEL"/>
    <property type="match status" value="1"/>
</dbReference>
<dbReference type="Gene3D" id="2.30.30.60">
    <property type="match status" value="1"/>
</dbReference>
<dbReference type="Proteomes" id="UP000037446">
    <property type="component" value="Unassembled WGS sequence"/>
</dbReference>
<comment type="function">
    <text evidence="7">Mechanosensitive channel that participates in the regulation of osmotic pressure changes within the cell, opening in response to stretch forces in the membrane lipid bilayer, without the need for other proteins. Contributes to normal resistance to hypoosmotic shock. Forms an ion channel of 1.0 nanosiemens conductance with a slight preference for anions.</text>
</comment>
<evidence type="ECO:0000256" key="8">
    <source>
        <dbReference type="SAM" id="MobiDB-lite"/>
    </source>
</evidence>
<comment type="subcellular location">
    <subcellularLocation>
        <location evidence="7">Cell inner membrane</location>
        <topology evidence="7">Multi-pass membrane protein</topology>
    </subcellularLocation>
    <subcellularLocation>
        <location evidence="1">Cell membrane</location>
        <topology evidence="1">Multi-pass membrane protein</topology>
    </subcellularLocation>
</comment>
<keyword evidence="7" id="KW-0997">Cell inner membrane</keyword>
<dbReference type="GO" id="GO:0008381">
    <property type="term" value="F:mechanosensitive monoatomic ion channel activity"/>
    <property type="evidence" value="ECO:0007669"/>
    <property type="project" value="InterPro"/>
</dbReference>
<keyword evidence="4 7" id="KW-0812">Transmembrane</keyword>
<dbReference type="InterPro" id="IPR011066">
    <property type="entry name" value="MscS_channel_C_sf"/>
</dbReference>
<evidence type="ECO:0000313" key="12">
    <source>
        <dbReference type="Proteomes" id="UP000037446"/>
    </source>
</evidence>
<feature type="signal peptide" evidence="9">
    <location>
        <begin position="1"/>
        <end position="18"/>
    </location>
</feature>
<evidence type="ECO:0000259" key="10">
    <source>
        <dbReference type="PROSITE" id="PS50914"/>
    </source>
</evidence>
<feature type="region of interest" description="Disordered" evidence="8">
    <location>
        <begin position="401"/>
        <end position="462"/>
    </location>
</feature>
<dbReference type="InterPro" id="IPR023408">
    <property type="entry name" value="MscS_beta-dom_sf"/>
</dbReference>
<dbReference type="InterPro" id="IPR010920">
    <property type="entry name" value="LSM_dom_sf"/>
</dbReference>
<feature type="transmembrane region" description="Helical" evidence="7">
    <location>
        <begin position="168"/>
        <end position="190"/>
    </location>
</feature>
<keyword evidence="5 7" id="KW-1133">Transmembrane helix</keyword>
<evidence type="ECO:0000256" key="6">
    <source>
        <dbReference type="ARBA" id="ARBA00023136"/>
    </source>
</evidence>
<dbReference type="AlphaFoldDB" id="A0A0L1KAM2"/>
<feature type="transmembrane region" description="Helical" evidence="7">
    <location>
        <begin position="135"/>
        <end position="156"/>
    </location>
</feature>
<dbReference type="PATRIC" id="fig|1306953.7.peg.1648"/>
<evidence type="ECO:0000256" key="3">
    <source>
        <dbReference type="ARBA" id="ARBA00022475"/>
    </source>
</evidence>
<comment type="subunit">
    <text evidence="7">Homoheptamer.</text>
</comment>
<dbReference type="SUPFAM" id="SSF50182">
    <property type="entry name" value="Sm-like ribonucleoproteins"/>
    <property type="match status" value="1"/>
</dbReference>
<keyword evidence="7" id="KW-0407">Ion channel</keyword>
<evidence type="ECO:0000313" key="11">
    <source>
        <dbReference type="EMBL" id="KNH00978.1"/>
    </source>
</evidence>
<keyword evidence="9" id="KW-0732">Signal</keyword>
<feature type="chain" id="PRO_5005554701" description="Small-conductance mechanosensitive channel" evidence="9">
    <location>
        <begin position="19"/>
        <end position="462"/>
    </location>
</feature>
<dbReference type="Pfam" id="PF04972">
    <property type="entry name" value="BON"/>
    <property type="match status" value="1"/>
</dbReference>